<dbReference type="OrthoDB" id="2019149at2759"/>
<dbReference type="Pfam" id="PF21864">
    <property type="entry name" value="MORF_dom"/>
    <property type="match status" value="1"/>
</dbReference>
<keyword evidence="5" id="KW-0063">Aspartyl esterase</keyword>
<keyword evidence="4" id="KW-0378">Hydrolase</keyword>
<dbReference type="SMART" id="SM00320">
    <property type="entry name" value="WD40"/>
    <property type="match status" value="1"/>
</dbReference>
<evidence type="ECO:0000313" key="10">
    <source>
        <dbReference type="EMBL" id="GFP80111.1"/>
    </source>
</evidence>
<dbReference type="GO" id="GO:0042545">
    <property type="term" value="P:cell wall modification"/>
    <property type="evidence" value="ECO:0007669"/>
    <property type="project" value="InterPro"/>
</dbReference>
<comment type="similarity">
    <text evidence="2">Belongs to the pectinesterase family.</text>
</comment>
<dbReference type="PROSITE" id="PS50294">
    <property type="entry name" value="WD_REPEATS_REGION"/>
    <property type="match status" value="1"/>
</dbReference>
<dbReference type="EMBL" id="BMAC01000015">
    <property type="protein sequence ID" value="GFP80111.1"/>
    <property type="molecule type" value="Genomic_DNA"/>
</dbReference>
<dbReference type="SUPFAM" id="SSF50978">
    <property type="entry name" value="WD40 repeat-like"/>
    <property type="match status" value="1"/>
</dbReference>
<evidence type="ECO:0000256" key="5">
    <source>
        <dbReference type="ARBA" id="ARBA00023085"/>
    </source>
</evidence>
<comment type="catalytic activity">
    <reaction evidence="6">
        <text>[(1-&gt;4)-alpha-D-galacturonosyl methyl ester](n) + n H2O = [(1-&gt;4)-alpha-D-galacturonosyl](n) + n methanol + n H(+)</text>
        <dbReference type="Rhea" id="RHEA:22380"/>
        <dbReference type="Rhea" id="RHEA-COMP:14570"/>
        <dbReference type="Rhea" id="RHEA-COMP:14573"/>
        <dbReference type="ChEBI" id="CHEBI:15377"/>
        <dbReference type="ChEBI" id="CHEBI:15378"/>
        <dbReference type="ChEBI" id="CHEBI:17790"/>
        <dbReference type="ChEBI" id="CHEBI:140522"/>
        <dbReference type="ChEBI" id="CHEBI:140523"/>
        <dbReference type="EC" id="3.1.1.11"/>
    </reaction>
</comment>
<dbReference type="Gene3D" id="2.130.10.10">
    <property type="entry name" value="YVTN repeat-like/Quinoprotein amine dehydrogenase"/>
    <property type="match status" value="1"/>
</dbReference>
<organism evidence="10 11">
    <name type="scientific">Phtheirospermum japonicum</name>
    <dbReference type="NCBI Taxonomy" id="374723"/>
    <lineage>
        <taxon>Eukaryota</taxon>
        <taxon>Viridiplantae</taxon>
        <taxon>Streptophyta</taxon>
        <taxon>Embryophyta</taxon>
        <taxon>Tracheophyta</taxon>
        <taxon>Spermatophyta</taxon>
        <taxon>Magnoliopsida</taxon>
        <taxon>eudicotyledons</taxon>
        <taxon>Gunneridae</taxon>
        <taxon>Pentapetalae</taxon>
        <taxon>asterids</taxon>
        <taxon>lamiids</taxon>
        <taxon>Lamiales</taxon>
        <taxon>Orobanchaceae</taxon>
        <taxon>Orobanchaceae incertae sedis</taxon>
        <taxon>Phtheirospermum</taxon>
    </lineage>
</organism>
<dbReference type="GO" id="GO:0030599">
    <property type="term" value="F:pectinesterase activity"/>
    <property type="evidence" value="ECO:0007669"/>
    <property type="project" value="UniProtKB-EC"/>
</dbReference>
<evidence type="ECO:0000256" key="3">
    <source>
        <dbReference type="ARBA" id="ARBA00013229"/>
    </source>
</evidence>
<dbReference type="Gene3D" id="2.160.20.10">
    <property type="entry name" value="Single-stranded right-handed beta-helix, Pectin lyase-like"/>
    <property type="match status" value="1"/>
</dbReference>
<evidence type="ECO:0000313" key="11">
    <source>
        <dbReference type="Proteomes" id="UP000653305"/>
    </source>
</evidence>
<evidence type="ECO:0000259" key="8">
    <source>
        <dbReference type="Pfam" id="PF01095"/>
    </source>
</evidence>
<protein>
    <recommendedName>
        <fullName evidence="3">pectinesterase</fullName>
        <ecNumber evidence="3">3.1.1.11</ecNumber>
    </recommendedName>
</protein>
<dbReference type="InterPro" id="IPR011050">
    <property type="entry name" value="Pectin_lyase_fold/virulence"/>
</dbReference>
<dbReference type="Proteomes" id="UP000653305">
    <property type="component" value="Unassembled WGS sequence"/>
</dbReference>
<evidence type="ECO:0000256" key="6">
    <source>
        <dbReference type="ARBA" id="ARBA00047928"/>
    </source>
</evidence>
<dbReference type="AlphaFoldDB" id="A0A830BDF3"/>
<comment type="caution">
    <text evidence="10">The sequence shown here is derived from an EMBL/GenBank/DDBJ whole genome shotgun (WGS) entry which is preliminary data.</text>
</comment>
<dbReference type="UniPathway" id="UPA00545">
    <property type="reaction ID" value="UER00823"/>
</dbReference>
<keyword evidence="11" id="KW-1185">Reference proteome</keyword>
<dbReference type="SUPFAM" id="SSF51126">
    <property type="entry name" value="Pectin lyase-like"/>
    <property type="match status" value="1"/>
</dbReference>
<dbReference type="Pfam" id="PF00400">
    <property type="entry name" value="WD40"/>
    <property type="match status" value="1"/>
</dbReference>
<name>A0A830BDF3_9LAMI</name>
<dbReference type="InterPro" id="IPR054059">
    <property type="entry name" value="MORF/ORRM1/DAG-like_MORF"/>
</dbReference>
<sequence>MSDMKIRDDKEMEATVVDGNGTEAGHIIVTTIGGRNGQAKQGGHGWDVKCVDLHSTKSLLVSGGKDNLVKLWDAFQILKEMGPNVTDILISLDDSWNDVMMKYEEANRKIYNVSCERYFGFGCVIDEETSNKIEGFMGINIPFATTRNLEIHVIPGDPMVLITAQARSNKEEDTGYIFVHCKVTGSGGTAYLGRSWFPSPRVVFAFSELSDAVHPQGWSDNKQPITDR</sequence>
<feature type="domain" description="Pectinesterase catalytic" evidence="8">
    <location>
        <begin position="160"/>
        <end position="220"/>
    </location>
</feature>
<feature type="domain" description="MORF/ORRM1/DAG-like MORF" evidence="9">
    <location>
        <begin position="98"/>
        <end position="139"/>
    </location>
</feature>
<evidence type="ECO:0000256" key="4">
    <source>
        <dbReference type="ARBA" id="ARBA00022801"/>
    </source>
</evidence>
<proteinExistence type="inferred from homology"/>
<feature type="repeat" description="WD" evidence="7">
    <location>
        <begin position="41"/>
        <end position="73"/>
    </location>
</feature>
<dbReference type="InterPro" id="IPR015943">
    <property type="entry name" value="WD40/YVTN_repeat-like_dom_sf"/>
</dbReference>
<evidence type="ECO:0000256" key="1">
    <source>
        <dbReference type="ARBA" id="ARBA00005184"/>
    </source>
</evidence>
<dbReference type="InterPro" id="IPR012334">
    <property type="entry name" value="Pectin_lyas_fold"/>
</dbReference>
<accession>A0A830BDF3</accession>
<evidence type="ECO:0000256" key="2">
    <source>
        <dbReference type="ARBA" id="ARBA00008891"/>
    </source>
</evidence>
<dbReference type="InterPro" id="IPR036322">
    <property type="entry name" value="WD40_repeat_dom_sf"/>
</dbReference>
<dbReference type="PANTHER" id="PTHR31321">
    <property type="entry name" value="ACYL-COA THIOESTER HYDROLASE YBHC-RELATED"/>
    <property type="match status" value="1"/>
</dbReference>
<dbReference type="Pfam" id="PF01095">
    <property type="entry name" value="Pectinesterase"/>
    <property type="match status" value="1"/>
</dbReference>
<comment type="pathway">
    <text evidence="1">Glycan metabolism; pectin degradation; 2-dehydro-3-deoxy-D-gluconate from pectin: step 1/5.</text>
</comment>
<dbReference type="GO" id="GO:0045490">
    <property type="term" value="P:pectin catabolic process"/>
    <property type="evidence" value="ECO:0007669"/>
    <property type="project" value="UniProtKB-UniPathway"/>
</dbReference>
<dbReference type="InterPro" id="IPR000070">
    <property type="entry name" value="Pectinesterase_cat"/>
</dbReference>
<evidence type="ECO:0000256" key="7">
    <source>
        <dbReference type="PROSITE-ProRule" id="PRU00221"/>
    </source>
</evidence>
<evidence type="ECO:0000259" key="9">
    <source>
        <dbReference type="Pfam" id="PF21864"/>
    </source>
</evidence>
<dbReference type="EC" id="3.1.1.11" evidence="3"/>
<dbReference type="PANTHER" id="PTHR31321:SF87">
    <property type="entry name" value="PECTINESTERASE 63-RELATED"/>
    <property type="match status" value="1"/>
</dbReference>
<gene>
    <name evidence="10" type="ORF">PHJA_000154500</name>
</gene>
<keyword evidence="7" id="KW-0853">WD repeat</keyword>
<dbReference type="InterPro" id="IPR001680">
    <property type="entry name" value="WD40_rpt"/>
</dbReference>
<reference evidence="10" key="1">
    <citation type="submission" date="2020-07" db="EMBL/GenBank/DDBJ databases">
        <title>Ethylene signaling mediates host invasion by parasitic plants.</title>
        <authorList>
            <person name="Yoshida S."/>
        </authorList>
    </citation>
    <scope>NUCLEOTIDE SEQUENCE</scope>
    <source>
        <strain evidence="10">Okayama</strain>
    </source>
</reference>
<dbReference type="PROSITE" id="PS50082">
    <property type="entry name" value="WD_REPEATS_2"/>
    <property type="match status" value="1"/>
</dbReference>